<dbReference type="InterPro" id="IPR027417">
    <property type="entry name" value="P-loop_NTPase"/>
</dbReference>
<dbReference type="PANTHER" id="PTHR43788:SF8">
    <property type="entry name" value="DNA-BINDING PROTEIN SMUBP-2"/>
    <property type="match status" value="1"/>
</dbReference>
<dbReference type="InterPro" id="IPR050534">
    <property type="entry name" value="Coronavir_polyprotein_1ab"/>
</dbReference>
<keyword evidence="4" id="KW-0067">ATP-binding</keyword>
<evidence type="ECO:0000313" key="6">
    <source>
        <dbReference type="EMBL" id="WJZ85651.1"/>
    </source>
</evidence>
<evidence type="ECO:0000256" key="3">
    <source>
        <dbReference type="ARBA" id="ARBA00022806"/>
    </source>
</evidence>
<name>A0ABY9BS69_VITVI</name>
<dbReference type="InterPro" id="IPR041679">
    <property type="entry name" value="DNA2/NAM7-like_C"/>
</dbReference>
<sequence length="111" mass="12596">MEQDSTKGLRCILARDHFQLPPTIKSVEAEKKGLGGTLFERLVDLCGDEVSFILTVQYCMHEVSMNRSSKELYNSKITAHPSVVAHMFYDLKNRDKADRNSLPSFTEFILG</sequence>
<keyword evidence="2" id="KW-0378">Hydrolase</keyword>
<evidence type="ECO:0000313" key="7">
    <source>
        <dbReference type="Proteomes" id="UP001227230"/>
    </source>
</evidence>
<dbReference type="EMBL" id="CP126651">
    <property type="protein sequence ID" value="WJZ85651.1"/>
    <property type="molecule type" value="Genomic_DNA"/>
</dbReference>
<dbReference type="Pfam" id="PF13087">
    <property type="entry name" value="AAA_12"/>
    <property type="match status" value="1"/>
</dbReference>
<evidence type="ECO:0000256" key="1">
    <source>
        <dbReference type="ARBA" id="ARBA00022741"/>
    </source>
</evidence>
<protein>
    <recommendedName>
        <fullName evidence="5">DNA2/NAM7 helicase-like C-terminal domain-containing protein</fullName>
    </recommendedName>
</protein>
<dbReference type="Gene3D" id="3.40.50.300">
    <property type="entry name" value="P-loop containing nucleotide triphosphate hydrolases"/>
    <property type="match status" value="1"/>
</dbReference>
<feature type="domain" description="DNA2/NAM7 helicase-like C-terminal" evidence="5">
    <location>
        <begin position="36"/>
        <end position="89"/>
    </location>
</feature>
<evidence type="ECO:0000259" key="5">
    <source>
        <dbReference type="Pfam" id="PF13087"/>
    </source>
</evidence>
<dbReference type="Proteomes" id="UP001227230">
    <property type="component" value="Chromosome 4"/>
</dbReference>
<accession>A0ABY9BS69</accession>
<keyword evidence="1" id="KW-0547">Nucleotide-binding</keyword>
<reference evidence="6 7" key="1">
    <citation type="journal article" date="2023" name="Hortic Res">
        <title>The complete reference genome for grapevine (Vitis vinifera L.) genetics and breeding.</title>
        <authorList>
            <person name="Shi X."/>
            <person name="Cao S."/>
            <person name="Wang X."/>
            <person name="Huang S."/>
            <person name="Wang Y."/>
            <person name="Liu Z."/>
            <person name="Liu W."/>
            <person name="Leng X."/>
            <person name="Peng Y."/>
            <person name="Wang N."/>
            <person name="Wang Y."/>
            <person name="Ma Z."/>
            <person name="Xu X."/>
            <person name="Zhang F."/>
            <person name="Xue H."/>
            <person name="Zhong H."/>
            <person name="Wang Y."/>
            <person name="Zhang K."/>
            <person name="Velt A."/>
            <person name="Avia K."/>
            <person name="Holtgrawe D."/>
            <person name="Grimplet J."/>
            <person name="Matus J.T."/>
            <person name="Ware D."/>
            <person name="Wu X."/>
            <person name="Wang H."/>
            <person name="Liu C."/>
            <person name="Fang Y."/>
            <person name="Rustenholz C."/>
            <person name="Cheng Z."/>
            <person name="Xiao H."/>
            <person name="Zhou Y."/>
        </authorList>
    </citation>
    <scope>NUCLEOTIDE SEQUENCE [LARGE SCALE GENOMIC DNA]</scope>
    <source>
        <strain evidence="7">cv. Pinot noir / PN40024</strain>
        <tissue evidence="6">Leaf</tissue>
    </source>
</reference>
<evidence type="ECO:0000256" key="4">
    <source>
        <dbReference type="ARBA" id="ARBA00022840"/>
    </source>
</evidence>
<dbReference type="PANTHER" id="PTHR43788">
    <property type="entry name" value="DNA2/NAM7 HELICASE FAMILY MEMBER"/>
    <property type="match status" value="1"/>
</dbReference>
<gene>
    <name evidence="6" type="ORF">VitviT2T_005172</name>
</gene>
<evidence type="ECO:0000256" key="2">
    <source>
        <dbReference type="ARBA" id="ARBA00022801"/>
    </source>
</evidence>
<keyword evidence="7" id="KW-1185">Reference proteome</keyword>
<organism evidence="6 7">
    <name type="scientific">Vitis vinifera</name>
    <name type="common">Grape</name>
    <dbReference type="NCBI Taxonomy" id="29760"/>
    <lineage>
        <taxon>Eukaryota</taxon>
        <taxon>Viridiplantae</taxon>
        <taxon>Streptophyta</taxon>
        <taxon>Embryophyta</taxon>
        <taxon>Tracheophyta</taxon>
        <taxon>Spermatophyta</taxon>
        <taxon>Magnoliopsida</taxon>
        <taxon>eudicotyledons</taxon>
        <taxon>Gunneridae</taxon>
        <taxon>Pentapetalae</taxon>
        <taxon>rosids</taxon>
        <taxon>Vitales</taxon>
        <taxon>Vitaceae</taxon>
        <taxon>Viteae</taxon>
        <taxon>Vitis</taxon>
    </lineage>
</organism>
<keyword evidence="3" id="KW-0347">Helicase</keyword>
<proteinExistence type="predicted"/>